<dbReference type="Proteomes" id="UP001595710">
    <property type="component" value="Unassembled WGS sequence"/>
</dbReference>
<dbReference type="InterPro" id="IPR011761">
    <property type="entry name" value="ATP-grasp"/>
</dbReference>
<dbReference type="Gene3D" id="3.30.470.20">
    <property type="entry name" value="ATP-grasp fold, B domain"/>
    <property type="match status" value="1"/>
</dbReference>
<comment type="caution">
    <text evidence="3">The sequence shown here is derived from an EMBL/GenBank/DDBJ whole genome shotgun (WGS) entry which is preliminary data.</text>
</comment>
<evidence type="ECO:0000259" key="2">
    <source>
        <dbReference type="PROSITE" id="PS50975"/>
    </source>
</evidence>
<dbReference type="RefSeq" id="WP_377362723.1">
    <property type="nucleotide sequence ID" value="NZ_JBHRYN010000010.1"/>
</dbReference>
<accession>A0ABV7WQL3</accession>
<keyword evidence="4" id="KW-1185">Reference proteome</keyword>
<organism evidence="3 4">
    <name type="scientific">Reinekea marina</name>
    <dbReference type="NCBI Taxonomy" id="1310421"/>
    <lineage>
        <taxon>Bacteria</taxon>
        <taxon>Pseudomonadati</taxon>
        <taxon>Pseudomonadota</taxon>
        <taxon>Gammaproteobacteria</taxon>
        <taxon>Oceanospirillales</taxon>
        <taxon>Saccharospirillaceae</taxon>
        <taxon>Reinekea</taxon>
    </lineage>
</organism>
<feature type="domain" description="ATP-grasp" evidence="2">
    <location>
        <begin position="119"/>
        <end position="308"/>
    </location>
</feature>
<evidence type="ECO:0000313" key="3">
    <source>
        <dbReference type="EMBL" id="MFC3701606.1"/>
    </source>
</evidence>
<dbReference type="Pfam" id="PF15632">
    <property type="entry name" value="ATPgrasp_Ter"/>
    <property type="match status" value="1"/>
</dbReference>
<keyword evidence="1" id="KW-0547">Nucleotide-binding</keyword>
<gene>
    <name evidence="3" type="ORF">ACFOND_08160</name>
</gene>
<dbReference type="SUPFAM" id="SSF56059">
    <property type="entry name" value="Glutathione synthetase ATP-binding domain-like"/>
    <property type="match status" value="1"/>
</dbReference>
<dbReference type="PROSITE" id="PS50975">
    <property type="entry name" value="ATP_GRASP"/>
    <property type="match status" value="1"/>
</dbReference>
<keyword evidence="1" id="KW-0067">ATP-binding</keyword>
<protein>
    <submittedName>
        <fullName evidence="3">ATP-grasp domain-containing protein</fullName>
    </submittedName>
</protein>
<evidence type="ECO:0000256" key="1">
    <source>
        <dbReference type="PROSITE-ProRule" id="PRU00409"/>
    </source>
</evidence>
<name>A0ABV7WQL3_9GAMM</name>
<dbReference type="EMBL" id="JBHRYN010000010">
    <property type="protein sequence ID" value="MFC3701606.1"/>
    <property type="molecule type" value="Genomic_DNA"/>
</dbReference>
<evidence type="ECO:0000313" key="4">
    <source>
        <dbReference type="Proteomes" id="UP001595710"/>
    </source>
</evidence>
<sequence>MRKILVLDAAQRSALAVTRAVGQLPNVHITTADAAPMALAGQSKYSHSYLQIPCSKESPTAFIQWVEQHCLNGQFDLILPVTEVTSQLLLMQNYSTQQLPMAFARYATVMELADKANLVRQAQAAGVSVPNTQFFENSQALNVQQVTYPIVLKPAKSKIYANNQWVSTTVRILKSEADLAKVLEEDTYLAHHPFMLQEFIPGHGAGVFCLYNHGIPVRYFAHQRIREKPPEGGVSVLCQSVAVPEHLKEASEKLLTQVNWHGVAMVEFRISPEGKAYLMEVNTRFWGSLQLAIDAGVNFPALLTQHFFNEPAIKEAPYKIGQRLRWLLGDVDSLYIFLKRPNSTAKKLKRIGQFIWPRLFNQRHEVNRLGDLKPAWFELKHYIKELRG</sequence>
<reference evidence="4" key="1">
    <citation type="journal article" date="2019" name="Int. J. Syst. Evol. Microbiol.">
        <title>The Global Catalogue of Microorganisms (GCM) 10K type strain sequencing project: providing services to taxonomists for standard genome sequencing and annotation.</title>
        <authorList>
            <consortium name="The Broad Institute Genomics Platform"/>
            <consortium name="The Broad Institute Genome Sequencing Center for Infectious Disease"/>
            <person name="Wu L."/>
            <person name="Ma J."/>
        </authorList>
    </citation>
    <scope>NUCLEOTIDE SEQUENCE [LARGE SCALE GENOMIC DNA]</scope>
    <source>
        <strain evidence="4">CECT 8288</strain>
    </source>
</reference>
<proteinExistence type="predicted"/>